<evidence type="ECO:0000313" key="1">
    <source>
        <dbReference type="EMBL" id="CAN0499785.1"/>
    </source>
</evidence>
<name>A0ACB1MJE4_RANTA</name>
<proteinExistence type="predicted"/>
<gene>
    <name evidence="1" type="ORF">MRATA1EN22A_LOCUS22196</name>
</gene>
<sequence>MQSVSQSALPKRNAMLSCTEKSLEAQSRAAAGGRLKLRASPSRQGVDSLQIRV</sequence>
<accession>A0ACB1MJE4</accession>
<protein>
    <submittedName>
        <fullName evidence="1">Uncharacterized protein</fullName>
    </submittedName>
</protein>
<reference evidence="1" key="1">
    <citation type="submission" date="2025-03" db="EMBL/GenBank/DDBJ databases">
        <authorList>
            <consortium name="ELIXIR-Norway"/>
            <consortium name="Elixir Norway"/>
        </authorList>
    </citation>
    <scope>NUCLEOTIDE SEQUENCE</scope>
</reference>
<dbReference type="EMBL" id="OZ243562">
    <property type="protein sequence ID" value="CAN0499785.1"/>
    <property type="molecule type" value="Genomic_DNA"/>
</dbReference>
<organism evidence="1">
    <name type="scientific">Rangifer tarandus platyrhynchus</name>
    <name type="common">Svalbard reindeer</name>
    <dbReference type="NCBI Taxonomy" id="3082113"/>
    <lineage>
        <taxon>Eukaryota</taxon>
        <taxon>Metazoa</taxon>
        <taxon>Chordata</taxon>
        <taxon>Craniata</taxon>
        <taxon>Vertebrata</taxon>
        <taxon>Euteleostomi</taxon>
        <taxon>Mammalia</taxon>
        <taxon>Eutheria</taxon>
        <taxon>Laurasiatheria</taxon>
        <taxon>Artiodactyla</taxon>
        <taxon>Ruminantia</taxon>
        <taxon>Pecora</taxon>
        <taxon>Cervidae</taxon>
        <taxon>Odocoileinae</taxon>
        <taxon>Rangifer</taxon>
    </lineage>
</organism>